<dbReference type="InterPro" id="IPR019534">
    <property type="entry name" value="DUF2452"/>
</dbReference>
<sequence length="201" mass="22455">MALTQETNKVNDVTVQLVERSGAPGGVQLVNPHNAHKSSPVDLVNLAQQIQKGNEFIRANAINKLTVIADQIKYLQDQARKVLEESHRDGMLHHVACNIVKKPGHVYYLYKKPTGQDFLSIISPEEWGPTCSNDFIGAFRLEHDQSWTPIENVEKRDMEIQLMEKIIGTHRDLSKQAGITFSTLTGTSEGKPDEKLALSQS</sequence>
<dbReference type="KEGG" id="osn:115224430"/>
<dbReference type="RefSeq" id="XP_029651190.1">
    <property type="nucleotide sequence ID" value="XM_029795330.2"/>
</dbReference>
<dbReference type="PANTHER" id="PTHR14553:SF1">
    <property type="entry name" value="SIMILAR TO CHROMOSOME 1 OPEN READING FRAME 50"/>
    <property type="match status" value="1"/>
</dbReference>
<dbReference type="PANTHER" id="PTHR14553">
    <property type="entry name" value="UNCHARACTERIZED PROTEIN C1ORF50"/>
    <property type="match status" value="1"/>
</dbReference>
<name>A0A6P7TMG7_9MOLL</name>
<evidence type="ECO:0000313" key="2">
    <source>
        <dbReference type="RefSeq" id="XP_029651190.1"/>
    </source>
</evidence>
<reference evidence="2" key="1">
    <citation type="submission" date="2025-08" db="UniProtKB">
        <authorList>
            <consortium name="RefSeq"/>
        </authorList>
    </citation>
    <scope>IDENTIFICATION</scope>
</reference>
<keyword evidence="1" id="KW-1185">Reference proteome</keyword>
<organism evidence="1 2">
    <name type="scientific">Octopus sinensis</name>
    <name type="common">East Asian common octopus</name>
    <dbReference type="NCBI Taxonomy" id="2607531"/>
    <lineage>
        <taxon>Eukaryota</taxon>
        <taxon>Metazoa</taxon>
        <taxon>Spiralia</taxon>
        <taxon>Lophotrochozoa</taxon>
        <taxon>Mollusca</taxon>
        <taxon>Cephalopoda</taxon>
        <taxon>Coleoidea</taxon>
        <taxon>Octopodiformes</taxon>
        <taxon>Octopoda</taxon>
        <taxon>Incirrata</taxon>
        <taxon>Octopodidae</taxon>
        <taxon>Octopus</taxon>
    </lineage>
</organism>
<protein>
    <submittedName>
        <fullName evidence="2">Uncharacterized protein C1orf50 homolog</fullName>
    </submittedName>
</protein>
<dbReference type="AlphaFoldDB" id="A0A6P7TMG7"/>
<gene>
    <name evidence="2" type="primary">LOC115224430</name>
</gene>
<accession>A0A6P7TMG7</accession>
<dbReference type="Proteomes" id="UP000515154">
    <property type="component" value="Linkage group LG25"/>
</dbReference>
<dbReference type="Pfam" id="PF10504">
    <property type="entry name" value="DUF2452"/>
    <property type="match status" value="1"/>
</dbReference>
<proteinExistence type="predicted"/>
<evidence type="ECO:0000313" key="1">
    <source>
        <dbReference type="Proteomes" id="UP000515154"/>
    </source>
</evidence>